<dbReference type="Proteomes" id="UP001189429">
    <property type="component" value="Unassembled WGS sequence"/>
</dbReference>
<reference evidence="2" key="1">
    <citation type="submission" date="2023-10" db="EMBL/GenBank/DDBJ databases">
        <authorList>
            <person name="Chen Y."/>
            <person name="Shah S."/>
            <person name="Dougan E. K."/>
            <person name="Thang M."/>
            <person name="Chan C."/>
        </authorList>
    </citation>
    <scope>NUCLEOTIDE SEQUENCE [LARGE SCALE GENOMIC DNA]</scope>
</reference>
<comment type="caution">
    <text evidence="2">The sequence shown here is derived from an EMBL/GenBank/DDBJ whole genome shotgun (WGS) entry which is preliminary data.</text>
</comment>
<evidence type="ECO:0000313" key="2">
    <source>
        <dbReference type="EMBL" id="CAK0878508.1"/>
    </source>
</evidence>
<evidence type="ECO:0000256" key="1">
    <source>
        <dbReference type="SAM" id="Coils"/>
    </source>
</evidence>
<organism evidence="2 3">
    <name type="scientific">Prorocentrum cordatum</name>
    <dbReference type="NCBI Taxonomy" id="2364126"/>
    <lineage>
        <taxon>Eukaryota</taxon>
        <taxon>Sar</taxon>
        <taxon>Alveolata</taxon>
        <taxon>Dinophyceae</taxon>
        <taxon>Prorocentrales</taxon>
        <taxon>Prorocentraceae</taxon>
        <taxon>Prorocentrum</taxon>
    </lineage>
</organism>
<accession>A0ABN9W1P7</accession>
<proteinExistence type="predicted"/>
<keyword evidence="1" id="KW-0175">Coiled coil</keyword>
<sequence>ASAAPRGAGGAARTPALSSGAAVLVDGLERDNAILRQQLERHFATERALRAEADELAERLQWSRQRREAEMAAVEAEGARLRSAIQQQEESTGGVAAKIEELLGLISAEDAARAACEAAVVDAEEQVGRVTKELEGLQRLVLPKRVREWSLQTIVRMSTRSRCRPWGVRWF</sequence>
<gene>
    <name evidence="2" type="ORF">PCOR1329_LOCUS62239</name>
</gene>
<feature type="coiled-coil region" evidence="1">
    <location>
        <begin position="25"/>
        <end position="91"/>
    </location>
</feature>
<protein>
    <submittedName>
        <fullName evidence="2">Uncharacterized protein</fullName>
    </submittedName>
</protein>
<name>A0ABN9W1P7_9DINO</name>
<evidence type="ECO:0000313" key="3">
    <source>
        <dbReference type="Proteomes" id="UP001189429"/>
    </source>
</evidence>
<feature type="non-terminal residue" evidence="2">
    <location>
        <position position="1"/>
    </location>
</feature>
<keyword evidence="3" id="KW-1185">Reference proteome</keyword>
<dbReference type="EMBL" id="CAUYUJ010017853">
    <property type="protein sequence ID" value="CAK0878508.1"/>
    <property type="molecule type" value="Genomic_DNA"/>
</dbReference>